<dbReference type="AlphaFoldDB" id="A0A0Q9Y3T0"/>
<evidence type="ECO:0000313" key="1">
    <source>
        <dbReference type="EMBL" id="KRG11556.1"/>
    </source>
</evidence>
<sequence length="266" mass="31969">MQPTKEENAVQRALYRFWYEYYRKPLSQEKRNQLAEDFADKWLDPTKIKIDKTFIVHPETKKKIKQRTCTVQEVLADFILRVNHFDERKEEYPIKNQEISIQDRMERQKRELSILLQSEYDKAVAEAKEKGIAYRKPPYSVDEYRFNTESPVEYAVFSTESLDVKKYREELKNILEYPEYWAATLSKKYGYDEAETLKRIKALKLERVKECRVCGSGFYAHDMRRQVCDQQHGIDSEGKRSERSMCEIIDKHNFNIEYYENSVFKS</sequence>
<gene>
    <name evidence="1" type="ORF">ACA29_17110</name>
</gene>
<accession>A0A0Q9Y3T0</accession>
<protein>
    <submittedName>
        <fullName evidence="1">Uncharacterized protein</fullName>
    </submittedName>
</protein>
<name>A0A0Q9Y3T0_9BACI</name>
<comment type="caution">
    <text evidence="1">The sequence shown here is derived from an EMBL/GenBank/DDBJ whole genome shotgun (WGS) entry which is preliminary data.</text>
</comment>
<proteinExistence type="predicted"/>
<dbReference type="PATRIC" id="fig|217031.4.peg.5813"/>
<organism evidence="1 2">
    <name type="scientific">Lederbergia galactosidilytica</name>
    <dbReference type="NCBI Taxonomy" id="217031"/>
    <lineage>
        <taxon>Bacteria</taxon>
        <taxon>Bacillati</taxon>
        <taxon>Bacillota</taxon>
        <taxon>Bacilli</taxon>
        <taxon>Bacillales</taxon>
        <taxon>Bacillaceae</taxon>
        <taxon>Lederbergia</taxon>
    </lineage>
</organism>
<reference evidence="1 2" key="1">
    <citation type="submission" date="2015-06" db="EMBL/GenBank/DDBJ databases">
        <title>Genome sequencing project of Bacillus galactosidilyticus PL133.</title>
        <authorList>
            <person name="Gaiero J."/>
            <person name="Nicol R."/>
            <person name="Habash M."/>
        </authorList>
    </citation>
    <scope>NUCLEOTIDE SEQUENCE [LARGE SCALE GENOMIC DNA]</scope>
    <source>
        <strain evidence="1 2">PL133</strain>
    </source>
</reference>
<dbReference type="Proteomes" id="UP000053881">
    <property type="component" value="Unassembled WGS sequence"/>
</dbReference>
<evidence type="ECO:0000313" key="2">
    <source>
        <dbReference type="Proteomes" id="UP000053881"/>
    </source>
</evidence>
<dbReference type="EMBL" id="LGPB01000122">
    <property type="protein sequence ID" value="KRG11556.1"/>
    <property type="molecule type" value="Genomic_DNA"/>
</dbReference>